<dbReference type="Proteomes" id="UP000887569">
    <property type="component" value="Unplaced"/>
</dbReference>
<feature type="chain" id="PRO_5037495673" description="Trehalase" evidence="8">
    <location>
        <begin position="19"/>
        <end position="665"/>
    </location>
</feature>
<dbReference type="SUPFAM" id="SSF48208">
    <property type="entry name" value="Six-hairpin glycosidases"/>
    <property type="match status" value="1"/>
</dbReference>
<evidence type="ECO:0000256" key="7">
    <source>
        <dbReference type="RuleBase" id="RU361180"/>
    </source>
</evidence>
<dbReference type="GO" id="GO:0005993">
    <property type="term" value="P:trehalose catabolic process"/>
    <property type="evidence" value="ECO:0007669"/>
    <property type="project" value="TreeGrafter"/>
</dbReference>
<keyword evidence="8" id="KW-0732">Signal</keyword>
<keyword evidence="5 7" id="KW-0378">Hydrolase</keyword>
<dbReference type="PROSITE" id="PS00927">
    <property type="entry name" value="TREHALASE_1"/>
    <property type="match status" value="1"/>
</dbReference>
<dbReference type="PROSITE" id="PS00928">
    <property type="entry name" value="TREHALASE_2"/>
    <property type="match status" value="1"/>
</dbReference>
<dbReference type="InterPro" id="IPR008928">
    <property type="entry name" value="6-hairpin_glycosidase_sf"/>
</dbReference>
<evidence type="ECO:0000313" key="10">
    <source>
        <dbReference type="WBParaSite" id="PgB01_g031_t01"/>
    </source>
</evidence>
<evidence type="ECO:0000256" key="1">
    <source>
        <dbReference type="ARBA" id="ARBA00001576"/>
    </source>
</evidence>
<dbReference type="PRINTS" id="PR00744">
    <property type="entry name" value="GLHYDRLASE37"/>
</dbReference>
<proteinExistence type="inferred from homology"/>
<dbReference type="WBParaSite" id="PgB01_g031_t01">
    <property type="protein sequence ID" value="PgB01_g031_t01"/>
    <property type="gene ID" value="PgB01_g031"/>
</dbReference>
<evidence type="ECO:0000256" key="6">
    <source>
        <dbReference type="ARBA" id="ARBA00023295"/>
    </source>
</evidence>
<evidence type="ECO:0000256" key="8">
    <source>
        <dbReference type="SAM" id="SignalP"/>
    </source>
</evidence>
<keyword evidence="6 7" id="KW-0326">Glycosidase</keyword>
<keyword evidence="9" id="KW-1185">Reference proteome</keyword>
<dbReference type="EC" id="3.2.1.28" evidence="3 7"/>
<evidence type="ECO:0000256" key="3">
    <source>
        <dbReference type="ARBA" id="ARBA00012757"/>
    </source>
</evidence>
<evidence type="ECO:0000256" key="4">
    <source>
        <dbReference type="ARBA" id="ARBA00019905"/>
    </source>
</evidence>
<accession>A0A914ZIF8</accession>
<dbReference type="PANTHER" id="PTHR23403">
    <property type="entry name" value="TREHALASE"/>
    <property type="match status" value="1"/>
</dbReference>
<organism evidence="9 10">
    <name type="scientific">Parascaris univalens</name>
    <name type="common">Nematode worm</name>
    <dbReference type="NCBI Taxonomy" id="6257"/>
    <lineage>
        <taxon>Eukaryota</taxon>
        <taxon>Metazoa</taxon>
        <taxon>Ecdysozoa</taxon>
        <taxon>Nematoda</taxon>
        <taxon>Chromadorea</taxon>
        <taxon>Rhabditida</taxon>
        <taxon>Spirurina</taxon>
        <taxon>Ascaridomorpha</taxon>
        <taxon>Ascaridoidea</taxon>
        <taxon>Ascarididae</taxon>
        <taxon>Parascaris</taxon>
    </lineage>
</organism>
<dbReference type="Pfam" id="PF01204">
    <property type="entry name" value="Trehalase"/>
    <property type="match status" value="1"/>
</dbReference>
<evidence type="ECO:0000256" key="5">
    <source>
        <dbReference type="ARBA" id="ARBA00022801"/>
    </source>
</evidence>
<reference evidence="10" key="1">
    <citation type="submission" date="2022-11" db="UniProtKB">
        <authorList>
            <consortium name="WormBaseParasite"/>
        </authorList>
    </citation>
    <scope>IDENTIFICATION</scope>
</reference>
<name>A0A914ZIF8_PARUN</name>
<dbReference type="AlphaFoldDB" id="A0A914ZIF8"/>
<dbReference type="Gene3D" id="1.50.10.10">
    <property type="match status" value="1"/>
</dbReference>
<evidence type="ECO:0000256" key="2">
    <source>
        <dbReference type="ARBA" id="ARBA00005615"/>
    </source>
</evidence>
<comment type="catalytic activity">
    <reaction evidence="1 7">
        <text>alpha,alpha-trehalose + H2O = alpha-D-glucose + beta-D-glucose</text>
        <dbReference type="Rhea" id="RHEA:32675"/>
        <dbReference type="ChEBI" id="CHEBI:15377"/>
        <dbReference type="ChEBI" id="CHEBI:15903"/>
        <dbReference type="ChEBI" id="CHEBI:16551"/>
        <dbReference type="ChEBI" id="CHEBI:17925"/>
        <dbReference type="EC" id="3.2.1.28"/>
    </reaction>
</comment>
<feature type="signal peptide" evidence="8">
    <location>
        <begin position="1"/>
        <end position="18"/>
    </location>
</feature>
<dbReference type="InterPro" id="IPR018232">
    <property type="entry name" value="Glyco_hydro_37_CS"/>
</dbReference>
<dbReference type="PANTHER" id="PTHR23403:SF1">
    <property type="entry name" value="TREHALASE"/>
    <property type="match status" value="1"/>
</dbReference>
<dbReference type="InterPro" id="IPR012341">
    <property type="entry name" value="6hp_glycosidase-like_sf"/>
</dbReference>
<comment type="similarity">
    <text evidence="2 7">Belongs to the glycosyl hydrolase 37 family.</text>
</comment>
<protein>
    <recommendedName>
        <fullName evidence="4 7">Trehalase</fullName>
        <ecNumber evidence="3 7">3.2.1.28</ecNumber>
    </recommendedName>
    <alternativeName>
        <fullName evidence="7">Alpha-trehalose glucohydrolase</fullName>
    </alternativeName>
</protein>
<dbReference type="GO" id="GO:0004555">
    <property type="term" value="F:alpha,alpha-trehalase activity"/>
    <property type="evidence" value="ECO:0007669"/>
    <property type="project" value="UniProtKB-EC"/>
</dbReference>
<sequence>MRPLTNWILSMSIILVASNRSLINVATKKGQISEHDGDSPQGMERMKSIDNENFDDLRQPANRLIPTMAEMGFDDDRLPRNVCNQSDSRASIIYCEGELLHAVMMLHLYVDSKTYVDKPLKRNPKEVMKAFKRTFGRPLKYGDREKLRTFMETYFDRVGDELLKCELPDWQPRPFKLLNIRDPHLQKFALEINEIWSRLCRKMKPEVKRHPQKRSLIYVPNHFVVPGGRFREFYYWDSYWIIKGLLACDLYETTRAMLGNFKHLVQKIGFIPNGGRLYYLRRSQPPFFIPMVFEYYRVTKDKKFLSSILPAMRKEFQFWTSRRMVDVVLNGKTYHVFQYKAESNVPRPESYREDFETAKTIKPSKRHILWTDIASAAESGWDFSSRWFADHKRLTTIVTTKIIPVDLNAILCWNMGLLAYLYNEIGNKEEHDHFRRRHESFMKTFREVFYDEDEGAWYDFYLPSGTHNDAAFPSMAVPLFTQCYDHLDYEIGRKVLHTLQRRGLLQFPGGVPTSIKKGTAQQWDYPNGWAPINHMLIEGLRKSGDPELQQTAFELATKWLSRNYQVYMAENIMWEKYDVSKKYIRKALGGEYENQEGFGWTNGAALDLMVTYAHQMEIIPFGIENATLDYADEELDYGCASAHATLISFTHFTTVVLLNVLHLQV</sequence>
<evidence type="ECO:0000313" key="9">
    <source>
        <dbReference type="Proteomes" id="UP000887569"/>
    </source>
</evidence>
<dbReference type="InterPro" id="IPR001661">
    <property type="entry name" value="Glyco_hydro_37"/>
</dbReference>